<name>A0AA86UWX7_9EUKA</name>
<evidence type="ECO:0000256" key="2">
    <source>
        <dbReference type="SAM" id="MobiDB-lite"/>
    </source>
</evidence>
<evidence type="ECO:0000259" key="3">
    <source>
        <dbReference type="SMART" id="SM00484"/>
    </source>
</evidence>
<dbReference type="GO" id="GO:0004518">
    <property type="term" value="F:nuclease activity"/>
    <property type="evidence" value="ECO:0007669"/>
    <property type="project" value="InterPro"/>
</dbReference>
<dbReference type="AlphaFoldDB" id="A0AA86UWX7"/>
<feature type="coiled-coil region" evidence="1">
    <location>
        <begin position="43"/>
        <end position="125"/>
    </location>
</feature>
<dbReference type="InterPro" id="IPR029060">
    <property type="entry name" value="PIN-like_dom_sf"/>
</dbReference>
<keyword evidence="6" id="KW-1185">Reference proteome</keyword>
<feature type="domain" description="XPG-I" evidence="3">
    <location>
        <begin position="467"/>
        <end position="539"/>
    </location>
</feature>
<sequence>MGFKNISKKIDKNHVKNVTMTQLSTELNVRTVAIDMSCFSYLIEEIHRKLGNQNTLIDELEVEISNLQMMQNNNCENAPLSKSEKKLIKQQIELDKKKKQTLKQINTLEQQLQEIQKKCENHKGFEYTNYLNITNSQPQILNLDQQIVDEQFKVNELSENTSEDSYEILDDFEDDNEETEEIEEIDLDENMSRQENMQYLAKKLYKAGIKLQKNIFNIPTYSTIVQELIQDFKSNKINVILVKDGPCSPFRQLTLEKRKQEKQKQAEKMAKLKKISEEAETKIKAAKLIKQQEEDDFNILIDKLEKIQQQDTIFEEIQELEECLESDFEEINLDDNDFEEMDEIEISDNDQKLNCKSELKKKNKKKSKQNTNINKKEVKKATDKTLKQIQTLQKQLQQFQSQIQKIDKQSEQLTVTIKKARQVTISTAKQNLANSILLKAKQNEQKNNNKTVKYPIEALKALLNYSRDNNLIMLNSPSEADYQLAALNRTKIVDAILSNDSDQIILGCSLVINYTQNIQSYFLKYLDIFNLKILQKLQVQLPELSDIINKLQIQPKREYQFQCILNSLDKLATQVTSSSLGTGSLLLRRQRYLFIMTLGNDYISSIQQECPTLKIQQEELIALLMLIFNEDIDYSGQQSIKQCSIDKYFEFFKLPKDLLYSFVKNINLQLNKKLKVKLQQIIESNKILELLSGNLQNNQELELFIKIVDAYNSQNLTMVQNLQSLNQQQTQNFITYCNNILKDEQVNNIKFIVEQIQKCNSVSEYSNNSSIIAIQQLFIKYCQENSITVTKIDQKLTKTKKKTKKSKSQPNQSYTIQQFMNCRYNQHELFNDNRKQKDESNLLNFLETGKVVDKVQQNRIERFLLSAKSDLQIIQYLYKLNLCKQQVISQIEFDAWVQSKEVYFTGNKLYAELFASCLQIYESSQVYSPYRNKIMYLDEFYLDYASNPTAEWFKTCQQFNKEYVPSVKSQSVLGVPSQLPNLWNVSFFVALFGVQKKVTSIPPNSSFVFNCYLNTKIQNGVQAAQINIQKINGVTEENKDFIPMLNLFGFVGPSFKSQVQHKLKKETVMSVDMFK</sequence>
<dbReference type="Gene3D" id="3.40.50.1010">
    <property type="entry name" value="5'-nuclease"/>
    <property type="match status" value="2"/>
</dbReference>
<reference evidence="5 6" key="2">
    <citation type="submission" date="2024-07" db="EMBL/GenBank/DDBJ databases">
        <authorList>
            <person name="Akdeniz Z."/>
        </authorList>
    </citation>
    <scope>NUCLEOTIDE SEQUENCE [LARGE SCALE GENOMIC DNA]</scope>
</reference>
<dbReference type="SUPFAM" id="SSF88723">
    <property type="entry name" value="PIN domain-like"/>
    <property type="match status" value="1"/>
</dbReference>
<dbReference type="Proteomes" id="UP001642409">
    <property type="component" value="Unassembled WGS sequence"/>
</dbReference>
<organism evidence="4">
    <name type="scientific">Hexamita inflata</name>
    <dbReference type="NCBI Taxonomy" id="28002"/>
    <lineage>
        <taxon>Eukaryota</taxon>
        <taxon>Metamonada</taxon>
        <taxon>Diplomonadida</taxon>
        <taxon>Hexamitidae</taxon>
        <taxon>Hexamitinae</taxon>
        <taxon>Hexamita</taxon>
    </lineage>
</organism>
<dbReference type="EMBL" id="CATOUU010001090">
    <property type="protein sequence ID" value="CAI9971289.1"/>
    <property type="molecule type" value="Genomic_DNA"/>
</dbReference>
<evidence type="ECO:0000313" key="5">
    <source>
        <dbReference type="EMBL" id="CAL5996025.1"/>
    </source>
</evidence>
<dbReference type="EMBL" id="CAXDID020000034">
    <property type="protein sequence ID" value="CAL5996025.1"/>
    <property type="molecule type" value="Genomic_DNA"/>
</dbReference>
<gene>
    <name evidence="5" type="ORF">HINF_LOCUS14477</name>
    <name evidence="4" type="ORF">HINF_LOCUS58934</name>
</gene>
<accession>A0AA86UWX7</accession>
<protein>
    <recommendedName>
        <fullName evidence="3">XPG-I domain-containing protein</fullName>
    </recommendedName>
</protein>
<feature type="region of interest" description="Disordered" evidence="2">
    <location>
        <begin position="359"/>
        <end position="380"/>
    </location>
</feature>
<comment type="caution">
    <text evidence="4">The sequence shown here is derived from an EMBL/GenBank/DDBJ whole genome shotgun (WGS) entry which is preliminary data.</text>
</comment>
<reference evidence="4" key="1">
    <citation type="submission" date="2023-06" db="EMBL/GenBank/DDBJ databases">
        <authorList>
            <person name="Kurt Z."/>
        </authorList>
    </citation>
    <scope>NUCLEOTIDE SEQUENCE</scope>
</reference>
<proteinExistence type="predicted"/>
<dbReference type="Pfam" id="PF00867">
    <property type="entry name" value="XPG_I"/>
    <property type="match status" value="1"/>
</dbReference>
<evidence type="ECO:0000313" key="4">
    <source>
        <dbReference type="EMBL" id="CAI9971289.1"/>
    </source>
</evidence>
<feature type="coiled-coil region" evidence="1">
    <location>
        <begin position="255"/>
        <end position="310"/>
    </location>
</feature>
<evidence type="ECO:0000256" key="1">
    <source>
        <dbReference type="SAM" id="Coils"/>
    </source>
</evidence>
<keyword evidence="1" id="KW-0175">Coiled coil</keyword>
<dbReference type="InterPro" id="IPR006086">
    <property type="entry name" value="XPG-I_dom"/>
</dbReference>
<dbReference type="SMART" id="SM00484">
    <property type="entry name" value="XPGI"/>
    <property type="match status" value="1"/>
</dbReference>
<evidence type="ECO:0000313" key="6">
    <source>
        <dbReference type="Proteomes" id="UP001642409"/>
    </source>
</evidence>